<keyword evidence="5" id="KW-0539">Nucleus</keyword>
<accession>A0A1Y1U829</accession>
<evidence type="ECO:0000256" key="3">
    <source>
        <dbReference type="ARBA" id="ARBA00022989"/>
    </source>
</evidence>
<comment type="caution">
    <text evidence="8">The sequence shown here is derived from an EMBL/GenBank/DDBJ whole genome shotgun (WGS) entry which is preliminary data.</text>
</comment>
<sequence>MCIGVQAIPPQYDRLSDRVYVYRPASAESSDDLLILCMFMGAPPKVVAKYASEYGKRFSNMTILLVLSTIQSTFTPMVKARRDIEPAVDLIVDRCKRANGRIKGAVYSNGGLSSMIAIAKSVRAQTGSPLEIDGLIIDSAPSPPNDLTGAYKAFSASVPTAFKSFPVGIVTSLLICISLLVWWVLALVSGYGDPIDTLRLALNDQSLFRSETKRTYIYSKRDEIVHYSGVESSAADAEKQGWRVQKVQSTNTRHVAHSTGDREMYWNAVEDTLK</sequence>
<keyword evidence="2 7" id="KW-0812">Transmembrane</keyword>
<dbReference type="OrthoDB" id="2564218at2759"/>
<dbReference type="RefSeq" id="XP_021868441.1">
    <property type="nucleotide sequence ID" value="XM_022016947.1"/>
</dbReference>
<dbReference type="InterPro" id="IPR008547">
    <property type="entry name" value="DUF829_TMEM53"/>
</dbReference>
<evidence type="ECO:0000313" key="9">
    <source>
        <dbReference type="Proteomes" id="UP000193218"/>
    </source>
</evidence>
<evidence type="ECO:0000256" key="4">
    <source>
        <dbReference type="ARBA" id="ARBA00023136"/>
    </source>
</evidence>
<dbReference type="GO" id="GO:0031965">
    <property type="term" value="C:nuclear membrane"/>
    <property type="evidence" value="ECO:0007669"/>
    <property type="project" value="UniProtKB-SubCell"/>
</dbReference>
<feature type="transmembrane region" description="Helical" evidence="7">
    <location>
        <begin position="165"/>
        <end position="188"/>
    </location>
</feature>
<evidence type="ECO:0000256" key="7">
    <source>
        <dbReference type="SAM" id="Phobius"/>
    </source>
</evidence>
<gene>
    <name evidence="8" type="ORF">BD324DRAFT_636902</name>
</gene>
<keyword evidence="3 7" id="KW-1133">Transmembrane helix</keyword>
<dbReference type="GeneID" id="33558756"/>
<organism evidence="8 9">
    <name type="scientific">Kockovaella imperatae</name>
    <dbReference type="NCBI Taxonomy" id="4999"/>
    <lineage>
        <taxon>Eukaryota</taxon>
        <taxon>Fungi</taxon>
        <taxon>Dikarya</taxon>
        <taxon>Basidiomycota</taxon>
        <taxon>Agaricomycotina</taxon>
        <taxon>Tremellomycetes</taxon>
        <taxon>Tremellales</taxon>
        <taxon>Cuniculitremaceae</taxon>
        <taxon>Kockovaella</taxon>
    </lineage>
</organism>
<keyword evidence="4 7" id="KW-0472">Membrane</keyword>
<dbReference type="EMBL" id="NBSH01000015">
    <property type="protein sequence ID" value="ORX34163.1"/>
    <property type="molecule type" value="Genomic_DNA"/>
</dbReference>
<reference evidence="8 9" key="1">
    <citation type="submission" date="2017-03" db="EMBL/GenBank/DDBJ databases">
        <title>Widespread Adenine N6-methylation of Active Genes in Fungi.</title>
        <authorList>
            <consortium name="DOE Joint Genome Institute"/>
            <person name="Mondo S.J."/>
            <person name="Dannebaum R.O."/>
            <person name="Kuo R.C."/>
            <person name="Louie K.B."/>
            <person name="Bewick A.J."/>
            <person name="Labutti K."/>
            <person name="Haridas S."/>
            <person name="Kuo A."/>
            <person name="Salamov A."/>
            <person name="Ahrendt S.R."/>
            <person name="Lau R."/>
            <person name="Bowen B.P."/>
            <person name="Lipzen A."/>
            <person name="Sullivan W."/>
            <person name="Andreopoulos W.B."/>
            <person name="Clum A."/>
            <person name="Lindquist E."/>
            <person name="Daum C."/>
            <person name="Northen T.R."/>
            <person name="Ramamoorthy G."/>
            <person name="Schmitz R.J."/>
            <person name="Gryganskyi A."/>
            <person name="Culley D."/>
            <person name="Magnuson J."/>
            <person name="James T.Y."/>
            <person name="O'Malley M.A."/>
            <person name="Stajich J.E."/>
            <person name="Spatafora J.W."/>
            <person name="Visel A."/>
            <person name="Grigoriev I.V."/>
        </authorList>
    </citation>
    <scope>NUCLEOTIDE SEQUENCE [LARGE SCALE GENOMIC DNA]</scope>
    <source>
        <strain evidence="8 9">NRRL Y-17943</strain>
    </source>
</reference>
<evidence type="ECO:0000256" key="5">
    <source>
        <dbReference type="ARBA" id="ARBA00023242"/>
    </source>
</evidence>
<evidence type="ECO:0000256" key="1">
    <source>
        <dbReference type="ARBA" id="ARBA00004126"/>
    </source>
</evidence>
<dbReference type="Pfam" id="PF05705">
    <property type="entry name" value="DUF829"/>
    <property type="match status" value="1"/>
</dbReference>
<dbReference type="InParanoid" id="A0A1Y1U829"/>
<proteinExistence type="predicted"/>
<dbReference type="PANTHER" id="PTHR12265:SF30">
    <property type="entry name" value="TRANSMEMBRANE PROTEIN 53"/>
    <property type="match status" value="1"/>
</dbReference>
<evidence type="ECO:0008006" key="10">
    <source>
        <dbReference type="Google" id="ProtNLM"/>
    </source>
</evidence>
<protein>
    <recommendedName>
        <fullName evidence="10">DUF829-domain-containing protein</fullName>
    </recommendedName>
</protein>
<dbReference type="PANTHER" id="PTHR12265">
    <property type="entry name" value="TRANSMEMBRANE PROTEIN 53"/>
    <property type="match status" value="1"/>
</dbReference>
<dbReference type="Proteomes" id="UP000193218">
    <property type="component" value="Unassembled WGS sequence"/>
</dbReference>
<comment type="subcellular location">
    <subcellularLocation>
        <location evidence="6">Endomembrane system</location>
        <topology evidence="6">Single-pass membrane protein</topology>
    </subcellularLocation>
    <subcellularLocation>
        <location evidence="1">Nucleus membrane</location>
    </subcellularLocation>
</comment>
<evidence type="ECO:0000256" key="2">
    <source>
        <dbReference type="ARBA" id="ARBA00022692"/>
    </source>
</evidence>
<dbReference type="AlphaFoldDB" id="A0A1Y1U829"/>
<evidence type="ECO:0000313" key="8">
    <source>
        <dbReference type="EMBL" id="ORX34163.1"/>
    </source>
</evidence>
<keyword evidence="9" id="KW-1185">Reference proteome</keyword>
<name>A0A1Y1U829_9TREE</name>
<evidence type="ECO:0000256" key="6">
    <source>
        <dbReference type="ARBA" id="ARBA00037847"/>
    </source>
</evidence>